<evidence type="ECO:0000256" key="3">
    <source>
        <dbReference type="ARBA" id="ARBA00022553"/>
    </source>
</evidence>
<feature type="transmembrane region" description="Helical" evidence="9">
    <location>
        <begin position="257"/>
        <end position="276"/>
    </location>
</feature>
<keyword evidence="8" id="KW-0902">Two-component regulatory system</keyword>
<dbReference type="Gene3D" id="1.10.287.130">
    <property type="match status" value="1"/>
</dbReference>
<dbReference type="Pfam" id="PF02518">
    <property type="entry name" value="HATPase_c"/>
    <property type="match status" value="1"/>
</dbReference>
<dbReference type="EC" id="2.7.13.3" evidence="2"/>
<keyword evidence="12" id="KW-1185">Reference proteome</keyword>
<evidence type="ECO:0000256" key="1">
    <source>
        <dbReference type="ARBA" id="ARBA00000085"/>
    </source>
</evidence>
<dbReference type="PANTHER" id="PTHR42878">
    <property type="entry name" value="TWO-COMPONENT HISTIDINE KINASE"/>
    <property type="match status" value="1"/>
</dbReference>
<dbReference type="SMART" id="SM00388">
    <property type="entry name" value="HisKA"/>
    <property type="match status" value="1"/>
</dbReference>
<dbReference type="SMART" id="SM00387">
    <property type="entry name" value="HATPase_c"/>
    <property type="match status" value="1"/>
</dbReference>
<organism evidence="11 12">
    <name type="scientific">Luteolibacter soli</name>
    <dbReference type="NCBI Taxonomy" id="3135280"/>
    <lineage>
        <taxon>Bacteria</taxon>
        <taxon>Pseudomonadati</taxon>
        <taxon>Verrucomicrobiota</taxon>
        <taxon>Verrucomicrobiia</taxon>
        <taxon>Verrucomicrobiales</taxon>
        <taxon>Verrucomicrobiaceae</taxon>
        <taxon>Luteolibacter</taxon>
    </lineage>
</organism>
<keyword evidence="6 11" id="KW-0418">Kinase</keyword>
<keyword evidence="9" id="KW-1133">Transmembrane helix</keyword>
<keyword evidence="4" id="KW-0808">Transferase</keyword>
<dbReference type="PRINTS" id="PR00344">
    <property type="entry name" value="BCTRLSENSOR"/>
</dbReference>
<keyword evidence="7" id="KW-0067">ATP-binding</keyword>
<dbReference type="SUPFAM" id="SSF47384">
    <property type="entry name" value="Homodimeric domain of signal transducing histidine kinase"/>
    <property type="match status" value="1"/>
</dbReference>
<name>A0ABU9ATP9_9BACT</name>
<comment type="catalytic activity">
    <reaction evidence="1">
        <text>ATP + protein L-histidine = ADP + protein N-phospho-L-histidine.</text>
        <dbReference type="EC" id="2.7.13.3"/>
    </reaction>
</comment>
<dbReference type="InterPro" id="IPR003661">
    <property type="entry name" value="HisK_dim/P_dom"/>
</dbReference>
<dbReference type="CDD" id="cd00075">
    <property type="entry name" value="HATPase"/>
    <property type="match status" value="1"/>
</dbReference>
<evidence type="ECO:0000259" key="10">
    <source>
        <dbReference type="PROSITE" id="PS50109"/>
    </source>
</evidence>
<dbReference type="InterPro" id="IPR004358">
    <property type="entry name" value="Sig_transdc_His_kin-like_C"/>
</dbReference>
<dbReference type="InterPro" id="IPR003594">
    <property type="entry name" value="HATPase_dom"/>
</dbReference>
<dbReference type="SUPFAM" id="SSF55874">
    <property type="entry name" value="ATPase domain of HSP90 chaperone/DNA topoisomerase II/histidine kinase"/>
    <property type="match status" value="1"/>
</dbReference>
<sequence>MRSFWITLGPLLAAAALILWGGERLARRNVEERIPADRGRLFDFAAHWRSELDRLDSLYAEHLASVASYSTYLPRDQTIKSCENLFGLRTLYLFKGGRRDAEFPGKRPLFRPGGSIPEVVAEGEEGQLPPRNAIMLPRGVLLGQAGNRGWLPAPKPGYRAHWVRVDPSTFAAFVIDEEELGQALAKHLTDWQENPLKPLREADERVAIEGPGGKTVLTLQGEHSGPAALVLPHRTGLGEWQVLAWDKLKTSTTHDTATLILAGAIACTLLLTGIYLQIQQGRALRLAEERVSFVNRVSHELGTPLTNILLNLDLAGRSLEPRPAEAKKRLTLVHEEVRRLGRLVSNVLTFSRSERKTLELAPTACIPDQVVEDMLAQFQPSLDRRKVSVEWQRGASNSTRLDPDALAQIAGNLFSNVEKYASSGGWLGLTTSMENDRLKLRVSDRGPGIPARSREKIFEPFERVHGGVSEGASGTGLGLAIARDLARRMGGDLLLCSSETGSVFELDLPAPPHLAIVHSEVA</sequence>
<dbReference type="InterPro" id="IPR036097">
    <property type="entry name" value="HisK_dim/P_sf"/>
</dbReference>
<gene>
    <name evidence="11" type="ORF">WKV53_11525</name>
</gene>
<evidence type="ECO:0000256" key="6">
    <source>
        <dbReference type="ARBA" id="ARBA00022777"/>
    </source>
</evidence>
<dbReference type="EMBL" id="JBBUKT010000004">
    <property type="protein sequence ID" value="MEK7951134.1"/>
    <property type="molecule type" value="Genomic_DNA"/>
</dbReference>
<dbReference type="Proteomes" id="UP001371305">
    <property type="component" value="Unassembled WGS sequence"/>
</dbReference>
<dbReference type="InterPro" id="IPR005467">
    <property type="entry name" value="His_kinase_dom"/>
</dbReference>
<evidence type="ECO:0000256" key="2">
    <source>
        <dbReference type="ARBA" id="ARBA00012438"/>
    </source>
</evidence>
<evidence type="ECO:0000313" key="11">
    <source>
        <dbReference type="EMBL" id="MEK7951134.1"/>
    </source>
</evidence>
<dbReference type="Pfam" id="PF00512">
    <property type="entry name" value="HisKA"/>
    <property type="match status" value="1"/>
</dbReference>
<keyword evidence="5" id="KW-0547">Nucleotide-binding</keyword>
<dbReference type="RefSeq" id="WP_341404737.1">
    <property type="nucleotide sequence ID" value="NZ_JBBUKT010000004.1"/>
</dbReference>
<keyword evidence="3" id="KW-0597">Phosphoprotein</keyword>
<evidence type="ECO:0000256" key="4">
    <source>
        <dbReference type="ARBA" id="ARBA00022679"/>
    </source>
</evidence>
<dbReference type="PANTHER" id="PTHR42878:SF7">
    <property type="entry name" value="SENSOR HISTIDINE KINASE GLRK"/>
    <property type="match status" value="1"/>
</dbReference>
<evidence type="ECO:0000256" key="9">
    <source>
        <dbReference type="SAM" id="Phobius"/>
    </source>
</evidence>
<dbReference type="CDD" id="cd00082">
    <property type="entry name" value="HisKA"/>
    <property type="match status" value="1"/>
</dbReference>
<feature type="domain" description="Histidine kinase" evidence="10">
    <location>
        <begin position="296"/>
        <end position="512"/>
    </location>
</feature>
<reference evidence="11 12" key="1">
    <citation type="submission" date="2024-04" db="EMBL/GenBank/DDBJ databases">
        <title>Luteolibacter sp. isolated from soil.</title>
        <authorList>
            <person name="An J."/>
        </authorList>
    </citation>
    <scope>NUCLEOTIDE SEQUENCE [LARGE SCALE GENOMIC DNA]</scope>
    <source>
        <strain evidence="11 12">Y139</strain>
    </source>
</reference>
<dbReference type="Gene3D" id="3.30.565.10">
    <property type="entry name" value="Histidine kinase-like ATPase, C-terminal domain"/>
    <property type="match status" value="1"/>
</dbReference>
<evidence type="ECO:0000313" key="12">
    <source>
        <dbReference type="Proteomes" id="UP001371305"/>
    </source>
</evidence>
<evidence type="ECO:0000256" key="7">
    <source>
        <dbReference type="ARBA" id="ARBA00022840"/>
    </source>
</evidence>
<comment type="caution">
    <text evidence="11">The sequence shown here is derived from an EMBL/GenBank/DDBJ whole genome shotgun (WGS) entry which is preliminary data.</text>
</comment>
<evidence type="ECO:0000256" key="8">
    <source>
        <dbReference type="ARBA" id="ARBA00023012"/>
    </source>
</evidence>
<dbReference type="InterPro" id="IPR036890">
    <property type="entry name" value="HATPase_C_sf"/>
</dbReference>
<dbReference type="PROSITE" id="PS50109">
    <property type="entry name" value="HIS_KIN"/>
    <property type="match status" value="1"/>
</dbReference>
<keyword evidence="9" id="KW-0812">Transmembrane</keyword>
<evidence type="ECO:0000256" key="5">
    <source>
        <dbReference type="ARBA" id="ARBA00022741"/>
    </source>
</evidence>
<dbReference type="InterPro" id="IPR050351">
    <property type="entry name" value="BphY/WalK/GraS-like"/>
</dbReference>
<accession>A0ABU9ATP9</accession>
<dbReference type="GO" id="GO:0016301">
    <property type="term" value="F:kinase activity"/>
    <property type="evidence" value="ECO:0007669"/>
    <property type="project" value="UniProtKB-KW"/>
</dbReference>
<keyword evidence="9" id="KW-0472">Membrane</keyword>
<proteinExistence type="predicted"/>
<protein>
    <recommendedName>
        <fullName evidence="2">histidine kinase</fullName>
        <ecNumber evidence="2">2.7.13.3</ecNumber>
    </recommendedName>
</protein>